<reference evidence="9 10" key="1">
    <citation type="submission" date="2018-03" db="EMBL/GenBank/DDBJ databases">
        <title>Genome sequence of Clostridium thermopalmarium DSM 5974.</title>
        <authorList>
            <person name="Poehlein A."/>
            <person name="Daniel R."/>
        </authorList>
    </citation>
    <scope>NUCLEOTIDE SEQUENCE [LARGE SCALE GENOMIC DNA]</scope>
    <source>
        <strain evidence="9 10">DSM 5974</strain>
    </source>
</reference>
<keyword evidence="5" id="KW-0233">DNA recombination</keyword>
<dbReference type="Pfam" id="PF00589">
    <property type="entry name" value="Phage_integrase"/>
    <property type="match status" value="1"/>
</dbReference>
<dbReference type="PROSITE" id="PS51900">
    <property type="entry name" value="CB"/>
    <property type="match status" value="1"/>
</dbReference>
<dbReference type="Pfam" id="PF14657">
    <property type="entry name" value="Arm-DNA-bind_4"/>
    <property type="match status" value="1"/>
</dbReference>
<evidence type="ECO:0000256" key="1">
    <source>
        <dbReference type="ARBA" id="ARBA00003283"/>
    </source>
</evidence>
<feature type="domain" description="Core-binding (CB)" evidence="8">
    <location>
        <begin position="67"/>
        <end position="150"/>
    </location>
</feature>
<feature type="domain" description="Tyr recombinase" evidence="7">
    <location>
        <begin position="171"/>
        <end position="366"/>
    </location>
</feature>
<dbReference type="InterPro" id="IPR004107">
    <property type="entry name" value="Integrase_SAM-like_N"/>
</dbReference>
<evidence type="ECO:0000256" key="2">
    <source>
        <dbReference type="ARBA" id="ARBA00008857"/>
    </source>
</evidence>
<organism evidence="9 10">
    <name type="scientific">Clostridium thermopalmarium DSM 5974</name>
    <dbReference type="NCBI Taxonomy" id="1121340"/>
    <lineage>
        <taxon>Bacteria</taxon>
        <taxon>Bacillati</taxon>
        <taxon>Bacillota</taxon>
        <taxon>Clostridia</taxon>
        <taxon>Eubacteriales</taxon>
        <taxon>Clostridiaceae</taxon>
        <taxon>Clostridium</taxon>
    </lineage>
</organism>
<dbReference type="SUPFAM" id="SSF56349">
    <property type="entry name" value="DNA breaking-rejoining enzymes"/>
    <property type="match status" value="1"/>
</dbReference>
<evidence type="ECO:0000256" key="5">
    <source>
        <dbReference type="ARBA" id="ARBA00023172"/>
    </source>
</evidence>
<dbReference type="PANTHER" id="PTHR30349">
    <property type="entry name" value="PHAGE INTEGRASE-RELATED"/>
    <property type="match status" value="1"/>
</dbReference>
<dbReference type="InterPro" id="IPR011010">
    <property type="entry name" value="DNA_brk_join_enz"/>
</dbReference>
<keyword evidence="3" id="KW-0229">DNA integration</keyword>
<name>A0A2T0APE0_9CLOT</name>
<evidence type="ECO:0000313" key="10">
    <source>
        <dbReference type="Proteomes" id="UP000239614"/>
    </source>
</evidence>
<comment type="function">
    <text evidence="1">Site-specific tyrosine recombinase, which acts by catalyzing the cutting and rejoining of the recombining DNA molecules.</text>
</comment>
<dbReference type="InterPro" id="IPR002104">
    <property type="entry name" value="Integrase_catalytic"/>
</dbReference>
<dbReference type="InterPro" id="IPR050090">
    <property type="entry name" value="Tyrosine_recombinase_XerCD"/>
</dbReference>
<dbReference type="RefSeq" id="WP_106024509.1">
    <property type="nucleotide sequence ID" value="NZ_PVXN01000053.1"/>
</dbReference>
<comment type="similarity">
    <text evidence="2">Belongs to the 'phage' integrase family.</text>
</comment>
<accession>A0A2T0APE0</accession>
<dbReference type="Pfam" id="PF14659">
    <property type="entry name" value="Phage_int_SAM_3"/>
    <property type="match status" value="1"/>
</dbReference>
<comment type="caution">
    <text evidence="9">The sequence shown here is derived from an EMBL/GenBank/DDBJ whole genome shotgun (WGS) entry which is preliminary data.</text>
</comment>
<dbReference type="Proteomes" id="UP000239614">
    <property type="component" value="Unassembled WGS sequence"/>
</dbReference>
<sequence>MKGTIQKHVGKDGKATYSYLVYVGVDENGKKKYKRKRGFKKKKDCEAALAELITQLEKGTLVSNDKMTVNEYLNYWMETYPKNHCQPSTYKRYEFFVNDINSYLGQYKLSKLNPMLIQKFYEDLMNDKKISSNTVLKTHRMFHLALKHAQQWQLINVNPCDLVSPPKAIKTEMKYWQPDEINFYLDTINKDEILYKPTYLAVHTGLRVGELCALQWEDVDLINGTIKVNKTLQRVNGKLILKQPKTKNSSRIVTLLSSTIKFLKELKKEAMERRLKYGVELGYVLCWEDGRPMDPHYVSQKFPKLLEKYNLPKIRFHDLRHTHATLLLKLGTSPKIISERLGHSTVSFTLDIYSHVNVDMQRDEVSKAENFL</sequence>
<evidence type="ECO:0000256" key="4">
    <source>
        <dbReference type="ARBA" id="ARBA00023125"/>
    </source>
</evidence>
<dbReference type="Gene3D" id="1.10.443.10">
    <property type="entry name" value="Intergrase catalytic core"/>
    <property type="match status" value="1"/>
</dbReference>
<evidence type="ECO:0000313" key="9">
    <source>
        <dbReference type="EMBL" id="PRR70875.1"/>
    </source>
</evidence>
<dbReference type="OrthoDB" id="9785687at2"/>
<dbReference type="InterPro" id="IPR028259">
    <property type="entry name" value="AP2-like_int_N"/>
</dbReference>
<dbReference type="GO" id="GO:0015074">
    <property type="term" value="P:DNA integration"/>
    <property type="evidence" value="ECO:0007669"/>
    <property type="project" value="UniProtKB-KW"/>
</dbReference>
<dbReference type="AlphaFoldDB" id="A0A2T0APE0"/>
<protein>
    <submittedName>
        <fullName evidence="9">Transposase from transposon Tn916</fullName>
    </submittedName>
</protein>
<dbReference type="PANTHER" id="PTHR30349:SF64">
    <property type="entry name" value="PROPHAGE INTEGRASE INTD-RELATED"/>
    <property type="match status" value="1"/>
</dbReference>
<proteinExistence type="inferred from homology"/>
<dbReference type="InterPro" id="IPR013762">
    <property type="entry name" value="Integrase-like_cat_sf"/>
</dbReference>
<dbReference type="CDD" id="cd01189">
    <property type="entry name" value="INT_ICEBs1_C_like"/>
    <property type="match status" value="1"/>
</dbReference>
<dbReference type="InterPro" id="IPR010998">
    <property type="entry name" value="Integrase_recombinase_N"/>
</dbReference>
<keyword evidence="10" id="KW-1185">Reference proteome</keyword>
<dbReference type="InterPro" id="IPR044068">
    <property type="entry name" value="CB"/>
</dbReference>
<dbReference type="Gene3D" id="1.10.150.130">
    <property type="match status" value="1"/>
</dbReference>
<gene>
    <name evidence="9" type="primary">int-Tn</name>
    <name evidence="9" type="ORF">CPAL_19650</name>
</gene>
<dbReference type="GO" id="GO:0006310">
    <property type="term" value="P:DNA recombination"/>
    <property type="evidence" value="ECO:0007669"/>
    <property type="project" value="UniProtKB-KW"/>
</dbReference>
<evidence type="ECO:0000259" key="7">
    <source>
        <dbReference type="PROSITE" id="PS51898"/>
    </source>
</evidence>
<evidence type="ECO:0000256" key="6">
    <source>
        <dbReference type="PROSITE-ProRule" id="PRU01248"/>
    </source>
</evidence>
<keyword evidence="4 6" id="KW-0238">DNA-binding</keyword>
<dbReference type="GO" id="GO:0003677">
    <property type="term" value="F:DNA binding"/>
    <property type="evidence" value="ECO:0007669"/>
    <property type="project" value="UniProtKB-UniRule"/>
</dbReference>
<evidence type="ECO:0000256" key="3">
    <source>
        <dbReference type="ARBA" id="ARBA00022908"/>
    </source>
</evidence>
<dbReference type="PROSITE" id="PS51898">
    <property type="entry name" value="TYR_RECOMBINASE"/>
    <property type="match status" value="1"/>
</dbReference>
<evidence type="ECO:0000259" key="8">
    <source>
        <dbReference type="PROSITE" id="PS51900"/>
    </source>
</evidence>
<dbReference type="EMBL" id="PVXN01000053">
    <property type="protein sequence ID" value="PRR70875.1"/>
    <property type="molecule type" value="Genomic_DNA"/>
</dbReference>